<dbReference type="RefSeq" id="WP_154419671.1">
    <property type="nucleotide sequence ID" value="NZ_CP044331.1"/>
</dbReference>
<evidence type="ECO:0000256" key="1">
    <source>
        <dbReference type="ARBA" id="ARBA00022679"/>
    </source>
</evidence>
<dbReference type="EMBL" id="CP044331">
    <property type="protein sequence ID" value="QGM96710.1"/>
    <property type="molecule type" value="Genomic_DNA"/>
</dbReference>
<evidence type="ECO:0000313" key="7">
    <source>
        <dbReference type="EMBL" id="QGM96710.1"/>
    </source>
</evidence>
<keyword evidence="3" id="KW-0902">Two-component regulatory system</keyword>
<dbReference type="Pfam" id="PF07730">
    <property type="entry name" value="HisKA_3"/>
    <property type="match status" value="1"/>
</dbReference>
<dbReference type="Proteomes" id="UP000422569">
    <property type="component" value="Chromosome"/>
</dbReference>
<accession>A0A6B8M7C9</accession>
<keyword evidence="4" id="KW-0175">Coiled coil</keyword>
<dbReference type="CDD" id="cd16917">
    <property type="entry name" value="HATPase_UhpB-NarQ-NarX-like"/>
    <property type="match status" value="1"/>
</dbReference>
<feature type="coiled-coil region" evidence="4">
    <location>
        <begin position="216"/>
        <end position="243"/>
    </location>
</feature>
<dbReference type="Gene3D" id="1.20.5.1930">
    <property type="match status" value="1"/>
</dbReference>
<evidence type="ECO:0000256" key="5">
    <source>
        <dbReference type="SAM" id="Phobius"/>
    </source>
</evidence>
<keyword evidence="5" id="KW-0472">Membrane</keyword>
<reference evidence="7 8" key="1">
    <citation type="submission" date="2019-09" db="EMBL/GenBank/DDBJ databases">
        <title>Isolation and complete genome sequencing of Methylocystis species.</title>
        <authorList>
            <person name="Rumah B.L."/>
            <person name="Stead C.E."/>
            <person name="Stevens B.C."/>
            <person name="Minton N.P."/>
            <person name="Grosse-Honebrink A."/>
            <person name="Zhang Y."/>
        </authorList>
    </citation>
    <scope>NUCLEOTIDE SEQUENCE [LARGE SCALE GENOMIC DNA]</scope>
    <source>
        <strain evidence="7 8">BRCS2</strain>
    </source>
</reference>
<evidence type="ECO:0000259" key="6">
    <source>
        <dbReference type="SMART" id="SM00387"/>
    </source>
</evidence>
<evidence type="ECO:0000256" key="2">
    <source>
        <dbReference type="ARBA" id="ARBA00022777"/>
    </source>
</evidence>
<dbReference type="GO" id="GO:0000155">
    <property type="term" value="F:phosphorelay sensor kinase activity"/>
    <property type="evidence" value="ECO:0007669"/>
    <property type="project" value="InterPro"/>
</dbReference>
<dbReference type="KEGG" id="mpar:F7D14_03910"/>
<dbReference type="InterPro" id="IPR050482">
    <property type="entry name" value="Sensor_HK_TwoCompSys"/>
</dbReference>
<dbReference type="InterPro" id="IPR011712">
    <property type="entry name" value="Sig_transdc_His_kin_sub3_dim/P"/>
</dbReference>
<dbReference type="SUPFAM" id="SSF55874">
    <property type="entry name" value="ATPase domain of HSP90 chaperone/DNA topoisomerase II/histidine kinase"/>
    <property type="match status" value="1"/>
</dbReference>
<dbReference type="SMART" id="SM00387">
    <property type="entry name" value="HATPase_c"/>
    <property type="match status" value="1"/>
</dbReference>
<keyword evidence="5" id="KW-0812">Transmembrane</keyword>
<keyword evidence="7" id="KW-0547">Nucleotide-binding</keyword>
<dbReference type="GO" id="GO:0005524">
    <property type="term" value="F:ATP binding"/>
    <property type="evidence" value="ECO:0007669"/>
    <property type="project" value="UniProtKB-KW"/>
</dbReference>
<proteinExistence type="predicted"/>
<dbReference type="GO" id="GO:0016020">
    <property type="term" value="C:membrane"/>
    <property type="evidence" value="ECO:0007669"/>
    <property type="project" value="InterPro"/>
</dbReference>
<feature type="transmembrane region" description="Helical" evidence="5">
    <location>
        <begin position="12"/>
        <end position="30"/>
    </location>
</feature>
<protein>
    <submittedName>
        <fullName evidence="7">ATP-binding protein</fullName>
    </submittedName>
</protein>
<evidence type="ECO:0000256" key="3">
    <source>
        <dbReference type="ARBA" id="ARBA00023012"/>
    </source>
</evidence>
<keyword evidence="8" id="KW-1185">Reference proteome</keyword>
<evidence type="ECO:0000256" key="4">
    <source>
        <dbReference type="SAM" id="Coils"/>
    </source>
</evidence>
<keyword evidence="7" id="KW-0067">ATP-binding</keyword>
<feature type="domain" description="Histidine kinase/HSP90-like ATPase" evidence="6">
    <location>
        <begin position="353"/>
        <end position="452"/>
    </location>
</feature>
<feature type="transmembrane region" description="Helical" evidence="5">
    <location>
        <begin position="156"/>
        <end position="175"/>
    </location>
</feature>
<dbReference type="PANTHER" id="PTHR24421">
    <property type="entry name" value="NITRATE/NITRITE SENSOR PROTEIN NARX-RELATED"/>
    <property type="match status" value="1"/>
</dbReference>
<dbReference type="Gene3D" id="3.30.565.10">
    <property type="entry name" value="Histidine kinase-like ATPase, C-terminal domain"/>
    <property type="match status" value="1"/>
</dbReference>
<dbReference type="AlphaFoldDB" id="A0A6B8M7C9"/>
<dbReference type="InterPro" id="IPR003594">
    <property type="entry name" value="HATPase_dom"/>
</dbReference>
<dbReference type="InterPro" id="IPR036890">
    <property type="entry name" value="HATPase_C_sf"/>
</dbReference>
<keyword evidence="2" id="KW-0418">Kinase</keyword>
<sequence>MRPLSLATKFNLLIAAAFSTIFVFNIVTIANRVHAGFDAELKSNFKLAKELAIMETVAGRDPVVRLRQVFENPDYRQRVDIRVIWSGPPGREAMEAAPAAEETLASPYWFSALVSPEPRTLRIPVTVNGMMKFGQIELVFYPDLEAEKAWSNLTRLAFGNLVALGLICAVVLALMNRWLQPFKAIGDGLLRLERGFRSVRLAPEGATEFVDTAVRLNALAQTLDRVEGENRTLLERLVKMQDDERATIARDLHDEVAPCLFAIRTGVLALSASEAATGQSGGRVPQICGEISSAGNALQDVVHRMLDELRPPGLYELGLEPALRGLIANRRAMRPDIAVTLEAPHDLRGMGEAVELTAYRVVQEALTNIFRHSSARNAKVALRFEHPASLEEESLILRITVSDDGVGIGAHQRRGRGLVGMSERVRALNGALEISAAPSGGAIVDVTLPLPIVEPVEENMPFVGA</sequence>
<dbReference type="GO" id="GO:0046983">
    <property type="term" value="F:protein dimerization activity"/>
    <property type="evidence" value="ECO:0007669"/>
    <property type="project" value="InterPro"/>
</dbReference>
<keyword evidence="5" id="KW-1133">Transmembrane helix</keyword>
<organism evidence="7 8">
    <name type="scientific">Methylocystis parvus</name>
    <dbReference type="NCBI Taxonomy" id="134"/>
    <lineage>
        <taxon>Bacteria</taxon>
        <taxon>Pseudomonadati</taxon>
        <taxon>Pseudomonadota</taxon>
        <taxon>Alphaproteobacteria</taxon>
        <taxon>Hyphomicrobiales</taxon>
        <taxon>Methylocystaceae</taxon>
        <taxon>Methylocystis</taxon>
    </lineage>
</organism>
<gene>
    <name evidence="7" type="ORF">F7D14_03910</name>
</gene>
<keyword evidence="1" id="KW-0808">Transferase</keyword>
<dbReference type="PANTHER" id="PTHR24421:SF58">
    <property type="entry name" value="SIGNAL TRANSDUCTION HISTIDINE-PROTEIN KINASE_PHOSPHATASE UHPB"/>
    <property type="match status" value="1"/>
</dbReference>
<name>A0A6B8M7C9_9HYPH</name>
<dbReference type="Pfam" id="PF02518">
    <property type="entry name" value="HATPase_c"/>
    <property type="match status" value="1"/>
</dbReference>
<evidence type="ECO:0000313" key="8">
    <source>
        <dbReference type="Proteomes" id="UP000422569"/>
    </source>
</evidence>